<evidence type="ECO:0000256" key="2">
    <source>
        <dbReference type="SAM" id="Phobius"/>
    </source>
</evidence>
<protein>
    <recommendedName>
        <fullName evidence="5">TIGR02234 family membrane protein</fullName>
    </recommendedName>
</protein>
<accession>A0A077LWQ9</accession>
<evidence type="ECO:0000313" key="4">
    <source>
        <dbReference type="Proteomes" id="UP000035721"/>
    </source>
</evidence>
<gene>
    <name evidence="3" type="ORF">BN12_1780009</name>
</gene>
<feature type="transmembrane region" description="Helical" evidence="2">
    <location>
        <begin position="15"/>
        <end position="35"/>
    </location>
</feature>
<keyword evidence="2" id="KW-1133">Transmembrane helix</keyword>
<keyword evidence="2" id="KW-0472">Membrane</keyword>
<keyword evidence="4" id="KW-1185">Reference proteome</keyword>
<comment type="caution">
    <text evidence="3">The sequence shown here is derived from an EMBL/GenBank/DDBJ whole genome shotgun (WGS) entry which is preliminary data.</text>
</comment>
<dbReference type="AlphaFoldDB" id="A0A077LWQ9"/>
<evidence type="ECO:0008006" key="5">
    <source>
        <dbReference type="Google" id="ProtNLM"/>
    </source>
</evidence>
<dbReference type="InterPro" id="IPR019051">
    <property type="entry name" value="Trp_biosyn_TM_oprn/chp"/>
</dbReference>
<evidence type="ECO:0000256" key="1">
    <source>
        <dbReference type="SAM" id="MobiDB-lite"/>
    </source>
</evidence>
<sequence>MGRTGSVPSTGSPTAWAYAASAAVVLLAAAFVLAATGRRTWGGLSARYEKDAGAGAADVAGSRGERARSAWQQLSEGHDPTDDESPHRS</sequence>
<dbReference type="Pfam" id="PF09534">
    <property type="entry name" value="Trp_oprn_chp"/>
    <property type="match status" value="1"/>
</dbReference>
<dbReference type="Proteomes" id="UP000035721">
    <property type="component" value="Unassembled WGS sequence"/>
</dbReference>
<dbReference type="STRING" id="1194083.BN12_1780009"/>
<name>A0A077LWQ9_9MICO</name>
<proteinExistence type="predicted"/>
<dbReference type="EMBL" id="CAJB01000088">
    <property type="protein sequence ID" value="CCH77262.1"/>
    <property type="molecule type" value="Genomic_DNA"/>
</dbReference>
<organism evidence="3 4">
    <name type="scientific">Nostocoides japonicum T1-X7</name>
    <dbReference type="NCBI Taxonomy" id="1194083"/>
    <lineage>
        <taxon>Bacteria</taxon>
        <taxon>Bacillati</taxon>
        <taxon>Actinomycetota</taxon>
        <taxon>Actinomycetes</taxon>
        <taxon>Micrococcales</taxon>
        <taxon>Intrasporangiaceae</taxon>
        <taxon>Nostocoides</taxon>
    </lineage>
</organism>
<keyword evidence="2" id="KW-0812">Transmembrane</keyword>
<feature type="compositionally biased region" description="Basic and acidic residues" evidence="1">
    <location>
        <begin position="76"/>
        <end position="89"/>
    </location>
</feature>
<reference evidence="3 4" key="1">
    <citation type="journal article" date="2013" name="ISME J.">
        <title>A metabolic model for members of the genus Tetrasphaera involved in enhanced biological phosphorus removal.</title>
        <authorList>
            <person name="Kristiansen R."/>
            <person name="Nguyen H.T.T."/>
            <person name="Saunders A.M."/>
            <person name="Nielsen J.L."/>
            <person name="Wimmer R."/>
            <person name="Le V.Q."/>
            <person name="McIlroy S.J."/>
            <person name="Petrovski S."/>
            <person name="Seviour R.J."/>
            <person name="Calteau A."/>
            <person name="Nielsen K.L."/>
            <person name="Nielsen P.H."/>
        </authorList>
    </citation>
    <scope>NUCLEOTIDE SEQUENCE [LARGE SCALE GENOMIC DNA]</scope>
    <source>
        <strain evidence="3 4">T1-X7</strain>
    </source>
</reference>
<feature type="region of interest" description="Disordered" evidence="1">
    <location>
        <begin position="52"/>
        <end position="89"/>
    </location>
</feature>
<evidence type="ECO:0000313" key="3">
    <source>
        <dbReference type="EMBL" id="CCH77262.1"/>
    </source>
</evidence>